<dbReference type="InterPro" id="IPR000595">
    <property type="entry name" value="cNMP-bd_dom"/>
</dbReference>
<dbReference type="CDD" id="cd00038">
    <property type="entry name" value="CAP_ED"/>
    <property type="match status" value="1"/>
</dbReference>
<evidence type="ECO:0000259" key="1">
    <source>
        <dbReference type="PROSITE" id="PS50042"/>
    </source>
</evidence>
<feature type="domain" description="Cyclic nucleotide-binding" evidence="1">
    <location>
        <begin position="1"/>
        <end position="94"/>
    </location>
</feature>
<reference evidence="2 3" key="1">
    <citation type="submission" date="2021-03" db="EMBL/GenBank/DDBJ databases">
        <authorList>
            <person name="Kanchanasin P."/>
            <person name="Saeng-In P."/>
            <person name="Phongsopitanun W."/>
            <person name="Yuki M."/>
            <person name="Kudo T."/>
            <person name="Ohkuma M."/>
            <person name="Tanasupawat S."/>
        </authorList>
    </citation>
    <scope>NUCLEOTIDE SEQUENCE [LARGE SCALE GENOMIC DNA]</scope>
    <source>
        <strain evidence="2 3">L46</strain>
    </source>
</reference>
<protein>
    <submittedName>
        <fullName evidence="2">Crp/Fnr family transcriptional regulator</fullName>
    </submittedName>
</protein>
<dbReference type="InterPro" id="IPR018490">
    <property type="entry name" value="cNMP-bd_dom_sf"/>
</dbReference>
<accession>A0ABS3RHT5</accession>
<dbReference type="RefSeq" id="WP_208274274.1">
    <property type="nucleotide sequence ID" value="NZ_BAAAGM010000076.1"/>
</dbReference>
<name>A0ABS3RHT5_9ACTN</name>
<dbReference type="InterPro" id="IPR014710">
    <property type="entry name" value="RmlC-like_jellyroll"/>
</dbReference>
<evidence type="ECO:0000313" key="3">
    <source>
        <dbReference type="Proteomes" id="UP000666915"/>
    </source>
</evidence>
<organism evidence="2 3">
    <name type="scientific">Actinomadura nitritigenes</name>
    <dbReference type="NCBI Taxonomy" id="134602"/>
    <lineage>
        <taxon>Bacteria</taxon>
        <taxon>Bacillati</taxon>
        <taxon>Actinomycetota</taxon>
        <taxon>Actinomycetes</taxon>
        <taxon>Streptosporangiales</taxon>
        <taxon>Thermomonosporaceae</taxon>
        <taxon>Actinomadura</taxon>
    </lineage>
</organism>
<dbReference type="SUPFAM" id="SSF51206">
    <property type="entry name" value="cAMP-binding domain-like"/>
    <property type="match status" value="1"/>
</dbReference>
<dbReference type="Proteomes" id="UP000666915">
    <property type="component" value="Unassembled WGS sequence"/>
</dbReference>
<sequence length="111" mass="12142">MAAELEPAQQFWIVRTGTIAIDTRATGGEPVAIETVGPGSVVGWSWMFAPYRRRFGAVTRTPVQAVELDGRLVRVLCAVDPSLGDELSRRFVKAMAERLQAARARVLDLST</sequence>
<dbReference type="EMBL" id="JAGEOK010000063">
    <property type="protein sequence ID" value="MBO2445164.1"/>
    <property type="molecule type" value="Genomic_DNA"/>
</dbReference>
<gene>
    <name evidence="2" type="ORF">J4557_47445</name>
</gene>
<evidence type="ECO:0000313" key="2">
    <source>
        <dbReference type="EMBL" id="MBO2445164.1"/>
    </source>
</evidence>
<dbReference type="Gene3D" id="2.60.120.10">
    <property type="entry name" value="Jelly Rolls"/>
    <property type="match status" value="1"/>
</dbReference>
<proteinExistence type="predicted"/>
<dbReference type="Pfam" id="PF00027">
    <property type="entry name" value="cNMP_binding"/>
    <property type="match status" value="1"/>
</dbReference>
<comment type="caution">
    <text evidence="2">The sequence shown here is derived from an EMBL/GenBank/DDBJ whole genome shotgun (WGS) entry which is preliminary data.</text>
</comment>
<dbReference type="PROSITE" id="PS50042">
    <property type="entry name" value="CNMP_BINDING_3"/>
    <property type="match status" value="1"/>
</dbReference>
<keyword evidence="3" id="KW-1185">Reference proteome</keyword>